<evidence type="ECO:0000313" key="7">
    <source>
        <dbReference type="EMBL" id="GER41911.1"/>
    </source>
</evidence>
<sequence>MSFVTGDGTCRCGRRMVIRTTWKDSNPGRRFQSCLNYKNGGCDFFDWYDPPMCRRSKMIIPGLLRKMNEREAEIEKLKLKNEHLVKLDKKLKKMNEREAEIEKLKLKNEHLVKLVKS</sequence>
<evidence type="ECO:0000256" key="1">
    <source>
        <dbReference type="ARBA" id="ARBA00022723"/>
    </source>
</evidence>
<evidence type="ECO:0000256" key="3">
    <source>
        <dbReference type="ARBA" id="ARBA00022833"/>
    </source>
</evidence>
<protein>
    <submittedName>
        <fullName evidence="7">GRF zinc finger containing protein</fullName>
    </submittedName>
</protein>
<evidence type="ECO:0000313" key="8">
    <source>
        <dbReference type="Proteomes" id="UP000325081"/>
    </source>
</evidence>
<evidence type="ECO:0000256" key="4">
    <source>
        <dbReference type="PROSITE-ProRule" id="PRU01343"/>
    </source>
</evidence>
<dbReference type="PANTHER" id="PTHR33248">
    <property type="entry name" value="ZINC ION-BINDING PROTEIN"/>
    <property type="match status" value="1"/>
</dbReference>
<keyword evidence="8" id="KW-1185">Reference proteome</keyword>
<reference evidence="8" key="1">
    <citation type="journal article" date="2019" name="Curr. Biol.">
        <title>Genome Sequence of Striga asiatica Provides Insight into the Evolution of Plant Parasitism.</title>
        <authorList>
            <person name="Yoshida S."/>
            <person name="Kim S."/>
            <person name="Wafula E.K."/>
            <person name="Tanskanen J."/>
            <person name="Kim Y.M."/>
            <person name="Honaas L."/>
            <person name="Yang Z."/>
            <person name="Spallek T."/>
            <person name="Conn C.E."/>
            <person name="Ichihashi Y."/>
            <person name="Cheong K."/>
            <person name="Cui S."/>
            <person name="Der J.P."/>
            <person name="Gundlach H."/>
            <person name="Jiao Y."/>
            <person name="Hori C."/>
            <person name="Ishida J.K."/>
            <person name="Kasahara H."/>
            <person name="Kiba T."/>
            <person name="Kim M.S."/>
            <person name="Koo N."/>
            <person name="Laohavisit A."/>
            <person name="Lee Y.H."/>
            <person name="Lumba S."/>
            <person name="McCourt P."/>
            <person name="Mortimer J.C."/>
            <person name="Mutuku J.M."/>
            <person name="Nomura T."/>
            <person name="Sasaki-Sekimoto Y."/>
            <person name="Seto Y."/>
            <person name="Wang Y."/>
            <person name="Wakatake T."/>
            <person name="Sakakibara H."/>
            <person name="Demura T."/>
            <person name="Yamaguchi S."/>
            <person name="Yoneyama K."/>
            <person name="Manabe R.I."/>
            <person name="Nelson D.C."/>
            <person name="Schulman A.H."/>
            <person name="Timko M.P."/>
            <person name="dePamphilis C.W."/>
            <person name="Choi D."/>
            <person name="Shirasu K."/>
        </authorList>
    </citation>
    <scope>NUCLEOTIDE SEQUENCE [LARGE SCALE GENOMIC DNA]</scope>
    <source>
        <strain evidence="8">cv. UVA1</strain>
    </source>
</reference>
<dbReference type="Pfam" id="PF06839">
    <property type="entry name" value="Zn_ribbon_GRF"/>
    <property type="match status" value="1"/>
</dbReference>
<dbReference type="EMBL" id="BKCP01006184">
    <property type="protein sequence ID" value="GER41911.1"/>
    <property type="molecule type" value="Genomic_DNA"/>
</dbReference>
<keyword evidence="5" id="KW-0175">Coiled coil</keyword>
<dbReference type="InterPro" id="IPR010666">
    <property type="entry name" value="Znf_GRF"/>
</dbReference>
<feature type="coiled-coil region" evidence="5">
    <location>
        <begin position="60"/>
        <end position="114"/>
    </location>
</feature>
<evidence type="ECO:0000256" key="5">
    <source>
        <dbReference type="SAM" id="Coils"/>
    </source>
</evidence>
<evidence type="ECO:0000259" key="6">
    <source>
        <dbReference type="PROSITE" id="PS51999"/>
    </source>
</evidence>
<dbReference type="Proteomes" id="UP000325081">
    <property type="component" value="Unassembled WGS sequence"/>
</dbReference>
<evidence type="ECO:0000256" key="2">
    <source>
        <dbReference type="ARBA" id="ARBA00022771"/>
    </source>
</evidence>
<keyword evidence="1" id="KW-0479">Metal-binding</keyword>
<proteinExistence type="predicted"/>
<keyword evidence="2 4" id="KW-0863">Zinc-finger</keyword>
<keyword evidence="3" id="KW-0862">Zinc</keyword>
<dbReference type="PROSITE" id="PS51999">
    <property type="entry name" value="ZF_GRF"/>
    <property type="match status" value="1"/>
</dbReference>
<feature type="domain" description="GRF-type" evidence="6">
    <location>
        <begin position="10"/>
        <end position="51"/>
    </location>
</feature>
<name>A0A5A7QD73_STRAF</name>
<organism evidence="7 8">
    <name type="scientific">Striga asiatica</name>
    <name type="common">Asiatic witchweed</name>
    <name type="synonym">Buchnera asiatica</name>
    <dbReference type="NCBI Taxonomy" id="4170"/>
    <lineage>
        <taxon>Eukaryota</taxon>
        <taxon>Viridiplantae</taxon>
        <taxon>Streptophyta</taxon>
        <taxon>Embryophyta</taxon>
        <taxon>Tracheophyta</taxon>
        <taxon>Spermatophyta</taxon>
        <taxon>Magnoliopsida</taxon>
        <taxon>eudicotyledons</taxon>
        <taxon>Gunneridae</taxon>
        <taxon>Pentapetalae</taxon>
        <taxon>asterids</taxon>
        <taxon>lamiids</taxon>
        <taxon>Lamiales</taxon>
        <taxon>Orobanchaceae</taxon>
        <taxon>Buchnereae</taxon>
        <taxon>Striga</taxon>
    </lineage>
</organism>
<comment type="caution">
    <text evidence="7">The sequence shown here is derived from an EMBL/GenBank/DDBJ whole genome shotgun (WGS) entry which is preliminary data.</text>
</comment>
<gene>
    <name evidence="7" type="ORF">STAS_18661</name>
</gene>
<dbReference type="GO" id="GO:0008270">
    <property type="term" value="F:zinc ion binding"/>
    <property type="evidence" value="ECO:0007669"/>
    <property type="project" value="UniProtKB-KW"/>
</dbReference>
<dbReference type="OrthoDB" id="912775at2759"/>
<dbReference type="AlphaFoldDB" id="A0A5A7QD73"/>
<accession>A0A5A7QD73</accession>